<keyword evidence="7" id="KW-1185">Reference proteome</keyword>
<dbReference type="PROSITE" id="PS01124">
    <property type="entry name" value="HTH_ARAC_FAMILY_2"/>
    <property type="match status" value="1"/>
</dbReference>
<evidence type="ECO:0000256" key="1">
    <source>
        <dbReference type="ARBA" id="ARBA00023015"/>
    </source>
</evidence>
<proteinExistence type="predicted"/>
<feature type="domain" description="HTH araC/xylS-type" evidence="5">
    <location>
        <begin position="92"/>
        <end position="186"/>
    </location>
</feature>
<evidence type="ECO:0000256" key="3">
    <source>
        <dbReference type="ARBA" id="ARBA00023163"/>
    </source>
</evidence>
<evidence type="ECO:0000259" key="5">
    <source>
        <dbReference type="PROSITE" id="PS01124"/>
    </source>
</evidence>
<dbReference type="PANTHER" id="PTHR43280:SF2">
    <property type="entry name" value="HTH-TYPE TRANSCRIPTIONAL REGULATOR EXSA"/>
    <property type="match status" value="1"/>
</dbReference>
<name>A0A0F5IZL3_9BACT</name>
<evidence type="ECO:0000256" key="2">
    <source>
        <dbReference type="ARBA" id="ARBA00023125"/>
    </source>
</evidence>
<dbReference type="EMBL" id="AQHW01000020">
    <property type="protein sequence ID" value="KKB50627.1"/>
    <property type="molecule type" value="Genomic_DNA"/>
</dbReference>
<evidence type="ECO:0000313" key="6">
    <source>
        <dbReference type="EMBL" id="KKB50627.1"/>
    </source>
</evidence>
<organism evidence="6 7">
    <name type="scientific">Parabacteroides gordonii MS-1 = DSM 23371</name>
    <dbReference type="NCBI Taxonomy" id="1203610"/>
    <lineage>
        <taxon>Bacteria</taxon>
        <taxon>Pseudomonadati</taxon>
        <taxon>Bacteroidota</taxon>
        <taxon>Bacteroidia</taxon>
        <taxon>Bacteroidales</taxon>
        <taxon>Tannerellaceae</taxon>
        <taxon>Parabacteroides</taxon>
    </lineage>
</organism>
<keyword evidence="4" id="KW-0472">Membrane</keyword>
<dbReference type="SUPFAM" id="SSF46689">
    <property type="entry name" value="Homeodomain-like"/>
    <property type="match status" value="1"/>
</dbReference>
<dbReference type="GO" id="GO:0003700">
    <property type="term" value="F:DNA-binding transcription factor activity"/>
    <property type="evidence" value="ECO:0007669"/>
    <property type="project" value="InterPro"/>
</dbReference>
<keyword evidence="3" id="KW-0804">Transcription</keyword>
<reference evidence="6 7" key="1">
    <citation type="submission" date="2013-04" db="EMBL/GenBank/DDBJ databases">
        <title>The Genome Sequence of Parabacteroides gordonii DSM 23371.</title>
        <authorList>
            <consortium name="The Broad Institute Genomics Platform"/>
            <person name="Earl A."/>
            <person name="Ward D."/>
            <person name="Feldgarden M."/>
            <person name="Gevers D."/>
            <person name="Martens E."/>
            <person name="Sakamoto M."/>
            <person name="Benno Y."/>
            <person name="Suzuki N."/>
            <person name="Matsunaga N."/>
            <person name="Koshihara K."/>
            <person name="Seki M."/>
            <person name="Komiya H."/>
            <person name="Walker B."/>
            <person name="Young S."/>
            <person name="Zeng Q."/>
            <person name="Gargeya S."/>
            <person name="Fitzgerald M."/>
            <person name="Haas B."/>
            <person name="Abouelleil A."/>
            <person name="Allen A.W."/>
            <person name="Alvarado L."/>
            <person name="Arachchi H.M."/>
            <person name="Berlin A.M."/>
            <person name="Chapman S.B."/>
            <person name="Gainer-Dewar J."/>
            <person name="Goldberg J."/>
            <person name="Griggs A."/>
            <person name="Gujja S."/>
            <person name="Hansen M."/>
            <person name="Howarth C."/>
            <person name="Imamovic A."/>
            <person name="Ireland A."/>
            <person name="Larimer J."/>
            <person name="McCowan C."/>
            <person name="Murphy C."/>
            <person name="Pearson M."/>
            <person name="Poon T.W."/>
            <person name="Priest M."/>
            <person name="Roberts A."/>
            <person name="Saif S."/>
            <person name="Shea T."/>
            <person name="Sisk P."/>
            <person name="Sykes S."/>
            <person name="Wortman J."/>
            <person name="Nusbaum C."/>
            <person name="Birren B."/>
        </authorList>
    </citation>
    <scope>NUCLEOTIDE SEQUENCE [LARGE SCALE GENOMIC DNA]</scope>
    <source>
        <strain evidence="6 7">MS-1</strain>
    </source>
</reference>
<dbReference type="STRING" id="1203610.HMPREF1536_04166"/>
<sequence length="191" mass="22334">MESLIIVFLILLLNTELEHKIAEQQKIIEYYQLYSFISLVIFILLGYMIYYYRRQKKNELVAVKGENSLSVIEECKEEFESIYASIIRFIVIEKHYLDKGIDIAKVGKCCHINKELVNKALNAKANMTLLELVNNHRLEYACTLLLDDSNKTVDAVADESGFKTTRTFLRQFKSKYKMLPSEYRHIENSSD</sequence>
<dbReference type="HOGENOM" id="CLU_1420248_0_0_10"/>
<dbReference type="Proteomes" id="UP000033035">
    <property type="component" value="Unassembled WGS sequence"/>
</dbReference>
<accession>A0A0F5IZL3</accession>
<dbReference type="SMART" id="SM00342">
    <property type="entry name" value="HTH_ARAC"/>
    <property type="match status" value="1"/>
</dbReference>
<dbReference type="AlphaFoldDB" id="A0A0F5IZL3"/>
<keyword evidence="4" id="KW-1133">Transmembrane helix</keyword>
<dbReference type="PROSITE" id="PS00041">
    <property type="entry name" value="HTH_ARAC_FAMILY_1"/>
    <property type="match status" value="1"/>
</dbReference>
<dbReference type="InterPro" id="IPR018060">
    <property type="entry name" value="HTH_AraC"/>
</dbReference>
<dbReference type="Gene3D" id="1.10.10.60">
    <property type="entry name" value="Homeodomain-like"/>
    <property type="match status" value="1"/>
</dbReference>
<evidence type="ECO:0000256" key="4">
    <source>
        <dbReference type="SAM" id="Phobius"/>
    </source>
</evidence>
<keyword evidence="1" id="KW-0805">Transcription regulation</keyword>
<dbReference type="GO" id="GO:0043565">
    <property type="term" value="F:sequence-specific DNA binding"/>
    <property type="evidence" value="ECO:0007669"/>
    <property type="project" value="InterPro"/>
</dbReference>
<dbReference type="Pfam" id="PF12833">
    <property type="entry name" value="HTH_18"/>
    <property type="match status" value="1"/>
</dbReference>
<keyword evidence="2" id="KW-0238">DNA-binding</keyword>
<dbReference type="InterPro" id="IPR018062">
    <property type="entry name" value="HTH_AraC-typ_CS"/>
</dbReference>
<keyword evidence="4" id="KW-0812">Transmembrane</keyword>
<evidence type="ECO:0000313" key="7">
    <source>
        <dbReference type="Proteomes" id="UP000033035"/>
    </source>
</evidence>
<dbReference type="PANTHER" id="PTHR43280">
    <property type="entry name" value="ARAC-FAMILY TRANSCRIPTIONAL REGULATOR"/>
    <property type="match status" value="1"/>
</dbReference>
<dbReference type="InterPro" id="IPR009057">
    <property type="entry name" value="Homeodomain-like_sf"/>
</dbReference>
<protein>
    <recommendedName>
        <fullName evidence="5">HTH araC/xylS-type domain-containing protein</fullName>
    </recommendedName>
</protein>
<gene>
    <name evidence="6" type="ORF">HMPREF1536_04166</name>
</gene>
<feature type="transmembrane region" description="Helical" evidence="4">
    <location>
        <begin position="33"/>
        <end position="52"/>
    </location>
</feature>
<comment type="caution">
    <text evidence="6">The sequence shown here is derived from an EMBL/GenBank/DDBJ whole genome shotgun (WGS) entry which is preliminary data.</text>
</comment>
<dbReference type="PATRIC" id="fig|1203610.3.peg.4240"/>